<proteinExistence type="predicted"/>
<dbReference type="AlphaFoldDB" id="F4PV92"/>
<dbReference type="InterPro" id="IPR002110">
    <property type="entry name" value="Ankyrin_rpt"/>
</dbReference>
<dbReference type="InterPro" id="IPR052050">
    <property type="entry name" value="SecEffector_AnkRepeat"/>
</dbReference>
<keyword evidence="2" id="KW-1185">Reference proteome</keyword>
<dbReference type="Gene3D" id="1.25.40.20">
    <property type="entry name" value="Ankyrin repeat-containing domain"/>
    <property type="match status" value="2"/>
</dbReference>
<dbReference type="EMBL" id="GL883010">
    <property type="protein sequence ID" value="EGG22000.1"/>
    <property type="molecule type" value="Genomic_DNA"/>
</dbReference>
<dbReference type="Pfam" id="PF13637">
    <property type="entry name" value="Ank_4"/>
    <property type="match status" value="1"/>
</dbReference>
<evidence type="ECO:0000313" key="1">
    <source>
        <dbReference type="EMBL" id="EGG22000.1"/>
    </source>
</evidence>
<gene>
    <name evidence="1" type="ORF">DFA_01889</name>
</gene>
<protein>
    <recommendedName>
        <fullName evidence="3">Ankyrin repeat-containing protein</fullName>
    </recommendedName>
</protein>
<dbReference type="Proteomes" id="UP000007797">
    <property type="component" value="Unassembled WGS sequence"/>
</dbReference>
<dbReference type="SUPFAM" id="SSF48403">
    <property type="entry name" value="Ankyrin repeat"/>
    <property type="match status" value="1"/>
</dbReference>
<dbReference type="PANTHER" id="PTHR46586">
    <property type="entry name" value="ANKYRIN REPEAT-CONTAINING PROTEIN"/>
    <property type="match status" value="1"/>
</dbReference>
<name>F4PV92_CACFS</name>
<dbReference type="KEGG" id="dfa:DFA_01889"/>
<evidence type="ECO:0000313" key="2">
    <source>
        <dbReference type="Proteomes" id="UP000007797"/>
    </source>
</evidence>
<accession>F4PV92</accession>
<dbReference type="PANTHER" id="PTHR46586:SF3">
    <property type="entry name" value="ANKYRIN REPEAT-CONTAINING PROTEIN"/>
    <property type="match status" value="1"/>
</dbReference>
<evidence type="ECO:0008006" key="3">
    <source>
        <dbReference type="Google" id="ProtNLM"/>
    </source>
</evidence>
<reference evidence="2" key="1">
    <citation type="journal article" date="2011" name="Genome Res.">
        <title>Phylogeny-wide analysis of social amoeba genomes highlights ancient origins for complex intercellular communication.</title>
        <authorList>
            <person name="Heidel A.J."/>
            <person name="Lawal H.M."/>
            <person name="Felder M."/>
            <person name="Schilde C."/>
            <person name="Helps N.R."/>
            <person name="Tunggal B."/>
            <person name="Rivero F."/>
            <person name="John U."/>
            <person name="Schleicher M."/>
            <person name="Eichinger L."/>
            <person name="Platzer M."/>
            <person name="Noegel A.A."/>
            <person name="Schaap P."/>
            <person name="Gloeckner G."/>
        </authorList>
    </citation>
    <scope>NUCLEOTIDE SEQUENCE [LARGE SCALE GENOMIC DNA]</scope>
    <source>
        <strain evidence="2">SH3</strain>
    </source>
</reference>
<sequence length="783" mass="89126">MNSNELIIQSVFRNKYLIRLIGKEIEKINRIDGSIYQYTSYRFDNIPSLKWVVTNKTGDLLHQLCKRSVLLVDKRLPLSTLQVGWITLDSIIAICSPHLYNRSVAFKLETFDVIYNYYESAFKFEHHAVDSASASGNFELVKYLLDRGVPFTTDAIDVASRNGHLNIIKLLLNTNPSNHQNLFDDNIKFTNHSYDFASKNGHLNVLKFFDEIYQQQQQQKKSNSIKFGRVEFTTLAIDGAAENQHWDCVNHIFDLYGKDKNIKGYIFSEDALKWCISHNELTTLKKLLDYPHPEKKAILKSQEWVRQGIIEASEKGHIQVIGWVFGQKLLDMIPDDALLNAVKYDQVQTLQLYLQLNNDPKSSKTLRASFSKNIIRITQHAARSKSIGTIQYLFGEYQRASRSGTSMTGVLETSCRHGTLNILQWVLQQHIEESQLSGDWMTTCARIAGLNGQLEILQFFVESKRFQLKKENLEDCVSSASYECVEYVLSKGIDVSAKSITTACQKGLDRIVRLLLSSDTVLYAVLNGDNPQNYYNAALGFGSLECIQALGNMKYKVSGDDLCAAVQKGSSVPLVQFLITHNPSLLDPSQGQYDMVNTISNLLACKFYQMTEYILGLKCHSFNESLGIWEPTNQDRFTLEEHHFVNAANRNDVPMIEIILRSRPTVPCANANLLLSCGLINLYYRVAKRNEELGFDHQIVEQKPLRLFPQECYLSQAIAADNYSICKVIGPQKHTSLQLTIVPAALNTNITLLRLLVAKQKPKLDHLKQYTFNLSVERFLKDY</sequence>
<organism evidence="1 2">
    <name type="scientific">Cavenderia fasciculata</name>
    <name type="common">Slime mold</name>
    <name type="synonym">Dictyostelium fasciculatum</name>
    <dbReference type="NCBI Taxonomy" id="261658"/>
    <lineage>
        <taxon>Eukaryota</taxon>
        <taxon>Amoebozoa</taxon>
        <taxon>Evosea</taxon>
        <taxon>Eumycetozoa</taxon>
        <taxon>Dictyostelia</taxon>
        <taxon>Acytosteliales</taxon>
        <taxon>Cavenderiaceae</taxon>
        <taxon>Cavenderia</taxon>
    </lineage>
</organism>
<dbReference type="InterPro" id="IPR036770">
    <property type="entry name" value="Ankyrin_rpt-contain_sf"/>
</dbReference>
<dbReference type="RefSeq" id="XP_004359851.1">
    <property type="nucleotide sequence ID" value="XM_004359794.1"/>
</dbReference>
<dbReference type="GeneID" id="14872736"/>
<dbReference type="OrthoDB" id="76773at2759"/>